<reference evidence="3 4" key="1">
    <citation type="journal article" date="2014" name="PLoS ONE">
        <title>De novo Genome Assembly of the Fungal Plant Pathogen Pyrenophora semeniperda.</title>
        <authorList>
            <person name="Soliai M.M."/>
            <person name="Meyer S.E."/>
            <person name="Udall J.A."/>
            <person name="Elzinga D.E."/>
            <person name="Hermansen R.A."/>
            <person name="Bodily P.M."/>
            <person name="Hart A.A."/>
            <person name="Coleman C.E."/>
        </authorList>
    </citation>
    <scope>NUCLEOTIDE SEQUENCE [LARGE SCALE GENOMIC DNA]</scope>
    <source>
        <strain evidence="3 4">CCB06</strain>
        <tissue evidence="3">Mycelium</tissue>
    </source>
</reference>
<feature type="coiled-coil region" evidence="1">
    <location>
        <begin position="187"/>
        <end position="217"/>
    </location>
</feature>
<accession>A0A3M7LY15</accession>
<dbReference type="EMBL" id="KE747810">
    <property type="protein sequence ID" value="RMZ67135.1"/>
    <property type="molecule type" value="Genomic_DNA"/>
</dbReference>
<protein>
    <submittedName>
        <fullName evidence="3">Uncharacterized protein</fullName>
    </submittedName>
</protein>
<evidence type="ECO:0000313" key="3">
    <source>
        <dbReference type="EMBL" id="RMZ67135.1"/>
    </source>
</evidence>
<keyword evidence="4" id="KW-1185">Reference proteome</keyword>
<feature type="transmembrane region" description="Helical" evidence="2">
    <location>
        <begin position="12"/>
        <end position="33"/>
    </location>
</feature>
<feature type="transmembrane region" description="Helical" evidence="2">
    <location>
        <begin position="139"/>
        <end position="159"/>
    </location>
</feature>
<evidence type="ECO:0000256" key="2">
    <source>
        <dbReference type="SAM" id="Phobius"/>
    </source>
</evidence>
<dbReference type="Proteomes" id="UP000265663">
    <property type="component" value="Unassembled WGS sequence"/>
</dbReference>
<dbReference type="AlphaFoldDB" id="A0A3M7LY15"/>
<evidence type="ECO:0000256" key="1">
    <source>
        <dbReference type="SAM" id="Coils"/>
    </source>
</evidence>
<sequence>MDTMMDIAQHLLEYEMFYGVGSTALAGFIRGFWQPKPCLSLAPDQLPGTISVTKTATTTVTPKPSTITAKAAKTMYDTVTEQVTSVSVDRKYITKYTHYPIDPATPCTTFTHTYTSAGTVTSIGTVSPNAVTTDSSPVWATWALIFLVTIATVTLLRYYMTSDSVSDELDDAVHRLSLAERRFQAEHARYEEIVEMAKKLRAKLEEVREDRGNLDLRVKMSNILFQKLGVYEEGGEDPSNETLPKMVEAQIDEILALRSENVALKKRLGIFKE</sequence>
<gene>
    <name evidence="3" type="ORF">GMOD_00001017</name>
</gene>
<keyword evidence="2" id="KW-1133">Transmembrane helix</keyword>
<keyword evidence="2" id="KW-0472">Membrane</keyword>
<keyword evidence="1" id="KW-0175">Coiled coil</keyword>
<keyword evidence="2" id="KW-0812">Transmembrane</keyword>
<dbReference type="OrthoDB" id="3679872at2759"/>
<proteinExistence type="predicted"/>
<name>A0A3M7LY15_9PLEO</name>
<organism evidence="3 4">
    <name type="scientific">Pyrenophora seminiperda CCB06</name>
    <dbReference type="NCBI Taxonomy" id="1302712"/>
    <lineage>
        <taxon>Eukaryota</taxon>
        <taxon>Fungi</taxon>
        <taxon>Dikarya</taxon>
        <taxon>Ascomycota</taxon>
        <taxon>Pezizomycotina</taxon>
        <taxon>Dothideomycetes</taxon>
        <taxon>Pleosporomycetidae</taxon>
        <taxon>Pleosporales</taxon>
        <taxon>Pleosporineae</taxon>
        <taxon>Pleosporaceae</taxon>
        <taxon>Pyrenophora</taxon>
    </lineage>
</organism>
<evidence type="ECO:0000313" key="4">
    <source>
        <dbReference type="Proteomes" id="UP000265663"/>
    </source>
</evidence>